<accession>A0A9P5PJE6</accession>
<evidence type="ECO:0000313" key="5">
    <source>
        <dbReference type="Proteomes" id="UP000772434"/>
    </source>
</evidence>
<dbReference type="Proteomes" id="UP000772434">
    <property type="component" value="Unassembled WGS sequence"/>
</dbReference>
<dbReference type="PANTHER" id="PTHR40465:SF1">
    <property type="entry name" value="DUF6534 DOMAIN-CONTAINING PROTEIN"/>
    <property type="match status" value="1"/>
</dbReference>
<feature type="transmembrane region" description="Helical" evidence="2">
    <location>
        <begin position="12"/>
        <end position="34"/>
    </location>
</feature>
<evidence type="ECO:0000256" key="2">
    <source>
        <dbReference type="SAM" id="Phobius"/>
    </source>
</evidence>
<dbReference type="EMBL" id="JADNRY010000111">
    <property type="protein sequence ID" value="KAF9064988.1"/>
    <property type="molecule type" value="Genomic_DNA"/>
</dbReference>
<comment type="caution">
    <text evidence="4">The sequence shown here is derived from an EMBL/GenBank/DDBJ whole genome shotgun (WGS) entry which is preliminary data.</text>
</comment>
<dbReference type="OrthoDB" id="3265526at2759"/>
<dbReference type="AlphaFoldDB" id="A0A9P5PJE6"/>
<keyword evidence="2" id="KW-0812">Transmembrane</keyword>
<organism evidence="4 5">
    <name type="scientific">Rhodocollybia butyracea</name>
    <dbReference type="NCBI Taxonomy" id="206335"/>
    <lineage>
        <taxon>Eukaryota</taxon>
        <taxon>Fungi</taxon>
        <taxon>Dikarya</taxon>
        <taxon>Basidiomycota</taxon>
        <taxon>Agaricomycotina</taxon>
        <taxon>Agaricomycetes</taxon>
        <taxon>Agaricomycetidae</taxon>
        <taxon>Agaricales</taxon>
        <taxon>Marasmiineae</taxon>
        <taxon>Omphalotaceae</taxon>
        <taxon>Rhodocollybia</taxon>
    </lineage>
</organism>
<feature type="compositionally biased region" description="Low complexity" evidence="1">
    <location>
        <begin position="346"/>
        <end position="357"/>
    </location>
</feature>
<feature type="transmembrane region" description="Helical" evidence="2">
    <location>
        <begin position="204"/>
        <end position="235"/>
    </location>
</feature>
<dbReference type="Pfam" id="PF20152">
    <property type="entry name" value="DUF6534"/>
    <property type="match status" value="1"/>
</dbReference>
<keyword evidence="5" id="KW-1185">Reference proteome</keyword>
<keyword evidence="2" id="KW-1133">Transmembrane helix</keyword>
<evidence type="ECO:0000259" key="3">
    <source>
        <dbReference type="Pfam" id="PF20152"/>
    </source>
</evidence>
<feature type="transmembrane region" description="Helical" evidence="2">
    <location>
        <begin position="161"/>
        <end position="184"/>
    </location>
</feature>
<feature type="domain" description="DUF6534" evidence="3">
    <location>
        <begin position="170"/>
        <end position="254"/>
    </location>
</feature>
<feature type="transmembrane region" description="Helical" evidence="2">
    <location>
        <begin position="84"/>
        <end position="104"/>
    </location>
</feature>
<dbReference type="InterPro" id="IPR045339">
    <property type="entry name" value="DUF6534"/>
</dbReference>
<feature type="compositionally biased region" description="Polar residues" evidence="1">
    <location>
        <begin position="382"/>
        <end position="407"/>
    </location>
</feature>
<keyword evidence="2" id="KW-0472">Membrane</keyword>
<gene>
    <name evidence="4" type="ORF">BDP27DRAFT_1332745</name>
</gene>
<feature type="transmembrane region" description="Helical" evidence="2">
    <location>
        <begin position="43"/>
        <end position="64"/>
    </location>
</feature>
<feature type="transmembrane region" description="Helical" evidence="2">
    <location>
        <begin position="116"/>
        <end position="141"/>
    </location>
</feature>
<proteinExistence type="predicted"/>
<dbReference type="PANTHER" id="PTHR40465">
    <property type="entry name" value="CHROMOSOME 1, WHOLE GENOME SHOTGUN SEQUENCE"/>
    <property type="match status" value="1"/>
</dbReference>
<protein>
    <recommendedName>
        <fullName evidence="3">DUF6534 domain-containing protein</fullName>
    </recommendedName>
</protein>
<sequence length="449" mass="49468">MEPSPATLFAPLLIGTLLNAILLGVTSLQTLYYFQTYCKNDPWWFKLLISYLMVAELANTAFDIDIVYESLITHYGSLVPITPQFLPADALTTALISTPVQLFMAWRIKKITKSTVLCAIVTFAALCSLGGGVWLSISSINNSPFKHGPSPVPSALEIAPVAIWLTSSGVTDLLITVIIAASMFRKRRQHRSTYDPYINRVIRLSIQAGAVTALAVFLNLTIFLSLPGSSIFFIWDLTISKLYTNSLLTSLNCRPVKGSKEANDSVRNAIFPHRDDTTFIVTLESFGSQIPGAPMISLGVKVSRNQPLNKIQAHQERSGFNGTNNEQYSTPKAWDLEASFPRDGFSKTSSFSTPTTPAHFPRTPRTSSLDILAHLTTPPPRNTSQNQRRFNDVARSSRSPRQGNSRLAQGPAAKFELAALRKTDNRPPVGTNPAGRRADNMYNSVDNRF</sequence>
<feature type="region of interest" description="Disordered" evidence="1">
    <location>
        <begin position="344"/>
        <end position="449"/>
    </location>
</feature>
<reference evidence="4" key="1">
    <citation type="submission" date="2020-11" db="EMBL/GenBank/DDBJ databases">
        <authorList>
            <consortium name="DOE Joint Genome Institute"/>
            <person name="Ahrendt S."/>
            <person name="Riley R."/>
            <person name="Andreopoulos W."/>
            <person name="Labutti K."/>
            <person name="Pangilinan J."/>
            <person name="Ruiz-Duenas F.J."/>
            <person name="Barrasa J.M."/>
            <person name="Sanchez-Garcia M."/>
            <person name="Camarero S."/>
            <person name="Miyauchi S."/>
            <person name="Serrano A."/>
            <person name="Linde D."/>
            <person name="Babiker R."/>
            <person name="Drula E."/>
            <person name="Ayuso-Fernandez I."/>
            <person name="Pacheco R."/>
            <person name="Padilla G."/>
            <person name="Ferreira P."/>
            <person name="Barriuso J."/>
            <person name="Kellner H."/>
            <person name="Castanera R."/>
            <person name="Alfaro M."/>
            <person name="Ramirez L."/>
            <person name="Pisabarro A.G."/>
            <person name="Kuo A."/>
            <person name="Tritt A."/>
            <person name="Lipzen A."/>
            <person name="He G."/>
            <person name="Yan M."/>
            <person name="Ng V."/>
            <person name="Cullen D."/>
            <person name="Martin F."/>
            <person name="Rosso M.-N."/>
            <person name="Henrissat B."/>
            <person name="Hibbett D."/>
            <person name="Martinez A.T."/>
            <person name="Grigoriev I.V."/>
        </authorList>
    </citation>
    <scope>NUCLEOTIDE SEQUENCE</scope>
    <source>
        <strain evidence="4">AH 40177</strain>
    </source>
</reference>
<evidence type="ECO:0000256" key="1">
    <source>
        <dbReference type="SAM" id="MobiDB-lite"/>
    </source>
</evidence>
<name>A0A9P5PJE6_9AGAR</name>
<evidence type="ECO:0000313" key="4">
    <source>
        <dbReference type="EMBL" id="KAF9064988.1"/>
    </source>
</evidence>